<name>A0A9D4CZC4_DREPO</name>
<dbReference type="Proteomes" id="UP000828390">
    <property type="component" value="Unassembled WGS sequence"/>
</dbReference>
<reference evidence="1" key="2">
    <citation type="submission" date="2020-11" db="EMBL/GenBank/DDBJ databases">
        <authorList>
            <person name="McCartney M.A."/>
            <person name="Auch B."/>
            <person name="Kono T."/>
            <person name="Mallez S."/>
            <person name="Becker A."/>
            <person name="Gohl D.M."/>
            <person name="Silverstein K.A.T."/>
            <person name="Koren S."/>
            <person name="Bechman K.B."/>
            <person name="Herman A."/>
            <person name="Abrahante J.E."/>
            <person name="Garbe J."/>
        </authorList>
    </citation>
    <scope>NUCLEOTIDE SEQUENCE</scope>
    <source>
        <strain evidence="1">Duluth1</strain>
        <tissue evidence="1">Whole animal</tissue>
    </source>
</reference>
<dbReference type="EMBL" id="JAIWYP010000011">
    <property type="protein sequence ID" value="KAH3735765.1"/>
    <property type="molecule type" value="Genomic_DNA"/>
</dbReference>
<evidence type="ECO:0000313" key="1">
    <source>
        <dbReference type="EMBL" id="KAH3735765.1"/>
    </source>
</evidence>
<organism evidence="1 2">
    <name type="scientific">Dreissena polymorpha</name>
    <name type="common">Zebra mussel</name>
    <name type="synonym">Mytilus polymorpha</name>
    <dbReference type="NCBI Taxonomy" id="45954"/>
    <lineage>
        <taxon>Eukaryota</taxon>
        <taxon>Metazoa</taxon>
        <taxon>Spiralia</taxon>
        <taxon>Lophotrochozoa</taxon>
        <taxon>Mollusca</taxon>
        <taxon>Bivalvia</taxon>
        <taxon>Autobranchia</taxon>
        <taxon>Heteroconchia</taxon>
        <taxon>Euheterodonta</taxon>
        <taxon>Imparidentia</taxon>
        <taxon>Neoheterodontei</taxon>
        <taxon>Myida</taxon>
        <taxon>Dreissenoidea</taxon>
        <taxon>Dreissenidae</taxon>
        <taxon>Dreissena</taxon>
    </lineage>
</organism>
<accession>A0A9D4CZC4</accession>
<reference evidence="1" key="1">
    <citation type="journal article" date="2019" name="bioRxiv">
        <title>The Genome of the Zebra Mussel, Dreissena polymorpha: A Resource for Invasive Species Research.</title>
        <authorList>
            <person name="McCartney M.A."/>
            <person name="Auch B."/>
            <person name="Kono T."/>
            <person name="Mallez S."/>
            <person name="Zhang Y."/>
            <person name="Obille A."/>
            <person name="Becker A."/>
            <person name="Abrahante J.E."/>
            <person name="Garbe J."/>
            <person name="Badalamenti J.P."/>
            <person name="Herman A."/>
            <person name="Mangelson H."/>
            <person name="Liachko I."/>
            <person name="Sullivan S."/>
            <person name="Sone E.D."/>
            <person name="Koren S."/>
            <person name="Silverstein K.A.T."/>
            <person name="Beckman K.B."/>
            <person name="Gohl D.M."/>
        </authorList>
    </citation>
    <scope>NUCLEOTIDE SEQUENCE</scope>
    <source>
        <strain evidence="1">Duluth1</strain>
        <tissue evidence="1">Whole animal</tissue>
    </source>
</reference>
<gene>
    <name evidence="1" type="ORF">DPMN_042300</name>
</gene>
<dbReference type="AlphaFoldDB" id="A0A9D4CZC4"/>
<keyword evidence="2" id="KW-1185">Reference proteome</keyword>
<protein>
    <submittedName>
        <fullName evidence="1">Uncharacterized protein</fullName>
    </submittedName>
</protein>
<evidence type="ECO:0000313" key="2">
    <source>
        <dbReference type="Proteomes" id="UP000828390"/>
    </source>
</evidence>
<proteinExistence type="predicted"/>
<sequence>MQDLDEQICILDHQLCGATTGSLYCFFNNFNVCIHGRQNNIASHLRQGCADQSNHAGLVSVTRQKVFT</sequence>
<comment type="caution">
    <text evidence="1">The sequence shown here is derived from an EMBL/GenBank/DDBJ whole genome shotgun (WGS) entry which is preliminary data.</text>
</comment>